<accession>A0A2T7BLL8</accession>
<sequence length="201" mass="23364">MENAINLKMLGRKIKVVSFKHPEFLERAHELHGTFREPAAWYFDDIYLDEVRAILMKLWRVTGERAYEECTLYVRNFSAEVEQGPVYLFNRLIAQSYGHGKRSQLGEGINVIFGRYRVGGSMRHWRTDVIDMTMEIERFPFAATAMPEVQQAIAAGQCVVEREGADRTPEIIQVEIEKCTFNLNKLNRELLIRREIKPLVA</sequence>
<proteinExistence type="predicted"/>
<evidence type="ECO:0000313" key="1">
    <source>
        <dbReference type="EMBL" id="PUZ28539.1"/>
    </source>
</evidence>
<reference evidence="1 2" key="1">
    <citation type="submission" date="2018-04" db="EMBL/GenBank/DDBJ databases">
        <title>Chitinophaga fuyangensis sp. nov., isolated from soil in a chemical factory.</title>
        <authorList>
            <person name="Chen K."/>
        </authorList>
    </citation>
    <scope>NUCLEOTIDE SEQUENCE [LARGE SCALE GENOMIC DNA]</scope>
    <source>
        <strain evidence="1 2">LY-1</strain>
    </source>
</reference>
<gene>
    <name evidence="1" type="ORF">DCC81_03395</name>
</gene>
<keyword evidence="2" id="KW-1185">Reference proteome</keyword>
<dbReference type="EMBL" id="QCYK01000001">
    <property type="protein sequence ID" value="PUZ28539.1"/>
    <property type="molecule type" value="Genomic_DNA"/>
</dbReference>
<organism evidence="1 2">
    <name type="scientific">Chitinophaga parva</name>
    <dbReference type="NCBI Taxonomy" id="2169414"/>
    <lineage>
        <taxon>Bacteria</taxon>
        <taxon>Pseudomonadati</taxon>
        <taxon>Bacteroidota</taxon>
        <taxon>Chitinophagia</taxon>
        <taxon>Chitinophagales</taxon>
        <taxon>Chitinophagaceae</taxon>
        <taxon>Chitinophaga</taxon>
    </lineage>
</organism>
<comment type="caution">
    <text evidence="1">The sequence shown here is derived from an EMBL/GenBank/DDBJ whole genome shotgun (WGS) entry which is preliminary data.</text>
</comment>
<dbReference type="OrthoDB" id="674646at2"/>
<protein>
    <submittedName>
        <fullName evidence="1">Uncharacterized protein</fullName>
    </submittedName>
</protein>
<dbReference type="AlphaFoldDB" id="A0A2T7BLL8"/>
<dbReference type="Proteomes" id="UP000244450">
    <property type="component" value="Unassembled WGS sequence"/>
</dbReference>
<dbReference type="RefSeq" id="WP_108685178.1">
    <property type="nucleotide sequence ID" value="NZ_QCYK01000001.1"/>
</dbReference>
<name>A0A2T7BLL8_9BACT</name>
<evidence type="ECO:0000313" key="2">
    <source>
        <dbReference type="Proteomes" id="UP000244450"/>
    </source>
</evidence>